<feature type="transmembrane region" description="Helical" evidence="11">
    <location>
        <begin position="69"/>
        <end position="88"/>
    </location>
</feature>
<evidence type="ECO:0000256" key="7">
    <source>
        <dbReference type="ARBA" id="ARBA00022737"/>
    </source>
</evidence>
<evidence type="ECO:0000313" key="12">
    <source>
        <dbReference type="EMBL" id="MCL7044740.1"/>
    </source>
</evidence>
<accession>A0AA41VP74</accession>
<evidence type="ECO:0000256" key="1">
    <source>
        <dbReference type="ARBA" id="ARBA00004651"/>
    </source>
</evidence>
<evidence type="ECO:0000256" key="6">
    <source>
        <dbReference type="ARBA" id="ARBA00022692"/>
    </source>
</evidence>
<keyword evidence="8 11" id="KW-1133">Transmembrane helix</keyword>
<dbReference type="GO" id="GO:0005886">
    <property type="term" value="C:plasma membrane"/>
    <property type="evidence" value="ECO:0007669"/>
    <property type="project" value="UniProtKB-SubCell"/>
</dbReference>
<organism evidence="12 13">
    <name type="scientific">Papaver nudicaule</name>
    <name type="common">Iceland poppy</name>
    <dbReference type="NCBI Taxonomy" id="74823"/>
    <lineage>
        <taxon>Eukaryota</taxon>
        <taxon>Viridiplantae</taxon>
        <taxon>Streptophyta</taxon>
        <taxon>Embryophyta</taxon>
        <taxon>Tracheophyta</taxon>
        <taxon>Spermatophyta</taxon>
        <taxon>Magnoliopsida</taxon>
        <taxon>Ranunculales</taxon>
        <taxon>Papaveraceae</taxon>
        <taxon>Papaveroideae</taxon>
        <taxon>Papaver</taxon>
    </lineage>
</organism>
<keyword evidence="9 11" id="KW-0472">Membrane</keyword>
<comment type="function">
    <text evidence="11">Mediates both low-affinity uptake and efflux of sugar across the membrane.</text>
</comment>
<dbReference type="EMBL" id="JAJJMA010261446">
    <property type="protein sequence ID" value="MCL7044740.1"/>
    <property type="molecule type" value="Genomic_DNA"/>
</dbReference>
<evidence type="ECO:0000256" key="2">
    <source>
        <dbReference type="ARBA" id="ARBA00007809"/>
    </source>
</evidence>
<feature type="transmembrane region" description="Helical" evidence="11">
    <location>
        <begin position="46"/>
        <end position="63"/>
    </location>
</feature>
<dbReference type="PANTHER" id="PTHR10791">
    <property type="entry name" value="RAG1-ACTIVATING PROTEIN 1"/>
    <property type="match status" value="1"/>
</dbReference>
<sequence>MVSTDAIRTVVGIIGNVISFGLFLSPIPTFYTIYKKNAVEAGISPDPYLTAILNCALWVYYGQVTHNSLLFVTMNGTGLVIELVYVALMLLGEKYIWPSYISLVPVLFITLSLNSKQLRDTAIVFLGTMCVYVNFCTMSPYDMLGKVHQTKSLEHISFWLSLLGVLNGGCWFTYGLLRLDGYILTMSIMNCALGIVQLSVYAYYYFRYPQQSNNKIHDGNLNAAGGELQLPDAGQINN</sequence>
<dbReference type="Proteomes" id="UP001177140">
    <property type="component" value="Unassembled WGS sequence"/>
</dbReference>
<evidence type="ECO:0000256" key="9">
    <source>
        <dbReference type="ARBA" id="ARBA00023136"/>
    </source>
</evidence>
<feature type="transmembrane region" description="Helical" evidence="11">
    <location>
        <begin position="6"/>
        <end position="34"/>
    </location>
</feature>
<comment type="similarity">
    <text evidence="2 11">Belongs to the SWEET sugar transporter family.</text>
</comment>
<feature type="transmembrane region" description="Helical" evidence="11">
    <location>
        <begin position="156"/>
        <end position="177"/>
    </location>
</feature>
<evidence type="ECO:0000313" key="13">
    <source>
        <dbReference type="Proteomes" id="UP001177140"/>
    </source>
</evidence>
<reference evidence="12" key="1">
    <citation type="submission" date="2022-03" db="EMBL/GenBank/DDBJ databases">
        <title>A functionally conserved STORR gene fusion in Papaver species that diverged 16.8 million years ago.</title>
        <authorList>
            <person name="Catania T."/>
        </authorList>
    </citation>
    <scope>NUCLEOTIDE SEQUENCE</scope>
    <source>
        <strain evidence="12">S-191538</strain>
    </source>
</reference>
<gene>
    <name evidence="12" type="ORF">MKW94_006364</name>
</gene>
<evidence type="ECO:0000256" key="11">
    <source>
        <dbReference type="RuleBase" id="RU910715"/>
    </source>
</evidence>
<dbReference type="PANTHER" id="PTHR10791:SF30">
    <property type="entry name" value="SUGAR TRANSPORTER SWEET1"/>
    <property type="match status" value="1"/>
</dbReference>
<keyword evidence="6 11" id="KW-0812">Transmembrane</keyword>
<name>A0AA41VP74_PAPNU</name>
<feature type="transmembrane region" description="Helical" evidence="11">
    <location>
        <begin position="95"/>
        <end position="115"/>
    </location>
</feature>
<dbReference type="GO" id="GO:0051119">
    <property type="term" value="F:sugar transmembrane transporter activity"/>
    <property type="evidence" value="ECO:0007669"/>
    <property type="project" value="InterPro"/>
</dbReference>
<evidence type="ECO:0000256" key="4">
    <source>
        <dbReference type="ARBA" id="ARBA00022475"/>
    </source>
</evidence>
<feature type="transmembrane region" description="Helical" evidence="11">
    <location>
        <begin position="183"/>
        <end position="206"/>
    </location>
</feature>
<evidence type="ECO:0000256" key="8">
    <source>
        <dbReference type="ARBA" id="ARBA00022989"/>
    </source>
</evidence>
<dbReference type="InterPro" id="IPR047664">
    <property type="entry name" value="SWEET"/>
</dbReference>
<feature type="transmembrane region" description="Helical" evidence="11">
    <location>
        <begin position="121"/>
        <end position="144"/>
    </location>
</feature>
<comment type="subcellular location">
    <subcellularLocation>
        <location evidence="1 11">Cell membrane</location>
        <topology evidence="1 11">Multi-pass membrane protein</topology>
    </subcellularLocation>
</comment>
<evidence type="ECO:0000256" key="10">
    <source>
        <dbReference type="ARBA" id="ARBA00037238"/>
    </source>
</evidence>
<keyword evidence="3 11" id="KW-0813">Transport</keyword>
<keyword evidence="5 11" id="KW-0762">Sugar transport</keyword>
<evidence type="ECO:0000256" key="3">
    <source>
        <dbReference type="ARBA" id="ARBA00022448"/>
    </source>
</evidence>
<evidence type="ECO:0000256" key="5">
    <source>
        <dbReference type="ARBA" id="ARBA00022597"/>
    </source>
</evidence>
<dbReference type="FunFam" id="1.20.1280.290:FF:000001">
    <property type="entry name" value="Bidirectional sugar transporter SWEET"/>
    <property type="match status" value="1"/>
</dbReference>
<comment type="function">
    <text evidence="10">Mediates both low-affinity uptake and efflux of sugar across the plasma membrane.</text>
</comment>
<proteinExistence type="inferred from homology"/>
<dbReference type="Gene3D" id="1.20.1280.290">
    <property type="match status" value="2"/>
</dbReference>
<keyword evidence="13" id="KW-1185">Reference proteome</keyword>
<keyword evidence="4" id="KW-1003">Cell membrane</keyword>
<dbReference type="AlphaFoldDB" id="A0AA41VP74"/>
<keyword evidence="7" id="KW-0677">Repeat</keyword>
<dbReference type="Pfam" id="PF03083">
    <property type="entry name" value="MtN3_slv"/>
    <property type="match status" value="2"/>
</dbReference>
<comment type="caution">
    <text evidence="12">The sequence shown here is derived from an EMBL/GenBank/DDBJ whole genome shotgun (WGS) entry which is preliminary data.</text>
</comment>
<dbReference type="InterPro" id="IPR004316">
    <property type="entry name" value="SWEET_rpt"/>
</dbReference>
<protein>
    <recommendedName>
        <fullName evidence="11">Bidirectional sugar transporter SWEET</fullName>
    </recommendedName>
</protein>